<evidence type="ECO:0000313" key="2">
    <source>
        <dbReference type="Proteomes" id="UP000659388"/>
    </source>
</evidence>
<name>A0A937F6J8_9BACT</name>
<dbReference type="Proteomes" id="UP000659388">
    <property type="component" value="Unassembled WGS sequence"/>
</dbReference>
<gene>
    <name evidence="1" type="ORF">JL102_07400</name>
</gene>
<dbReference type="AlphaFoldDB" id="A0A937F6J8"/>
<dbReference type="InterPro" id="IPR029044">
    <property type="entry name" value="Nucleotide-diphossugar_trans"/>
</dbReference>
<reference evidence="1" key="1">
    <citation type="submission" date="2021-01" db="EMBL/GenBank/DDBJ databases">
        <title>Fulvivirga kasyanovii gen. nov., sp nov., a novel member of the phylum Bacteroidetes isolated from seawater in a mussel farm.</title>
        <authorList>
            <person name="Zhao L.-H."/>
            <person name="Wang Z.-J."/>
        </authorList>
    </citation>
    <scope>NUCLEOTIDE SEQUENCE</scope>
    <source>
        <strain evidence="1">2943</strain>
    </source>
</reference>
<dbReference type="SUPFAM" id="SSF53448">
    <property type="entry name" value="Nucleotide-diphospho-sugar transferases"/>
    <property type="match status" value="1"/>
</dbReference>
<sequence>MENLYLSRYAYPQKLINDPADKVLDAVVTIPCFKEEHLIESLESLKNCNRQALSIEVIIVINEAENASEEIKTVNNKAFEEALIWSKTHSEPSFKVFTFYINDLKPKDAGVGMARRIAMDEAVRRFESIGKPDGVIICYDADSQCDTNYLQSTVSFFKDQPNCPGASIYFEHPLDGPYPEEIYEAIIDYELFLRYYVNALRYAGFPYAYETIGSSMAVRSNAYQKQGGMNKRKAGEDFYFLHKIIPLGNYGEINDTKVIPSPRRSDRVPFGTGKAVNEWLKTKQMQTYSPRIFEELKTFIQQVQYLFTTKNIEAVMDSLPPSVQGFLTDKEFTNNLKRITNNSASEETFYKQFYHWFNGFMVLKYVHFSRDHYHPNVAVGQAARALFNMQNLKPASNNKELLLQYRAHDRAFI</sequence>
<comment type="caution">
    <text evidence="1">The sequence shown here is derived from an EMBL/GenBank/DDBJ whole genome shotgun (WGS) entry which is preliminary data.</text>
</comment>
<dbReference type="RefSeq" id="WP_202243623.1">
    <property type="nucleotide sequence ID" value="NZ_JAESIY010000003.1"/>
</dbReference>
<evidence type="ECO:0000313" key="1">
    <source>
        <dbReference type="EMBL" id="MBL3655951.1"/>
    </source>
</evidence>
<dbReference type="EMBL" id="JAESIY010000003">
    <property type="protein sequence ID" value="MBL3655951.1"/>
    <property type="molecule type" value="Genomic_DNA"/>
</dbReference>
<proteinExistence type="predicted"/>
<keyword evidence="2" id="KW-1185">Reference proteome</keyword>
<dbReference type="Gene3D" id="3.90.550.10">
    <property type="entry name" value="Spore Coat Polysaccharide Biosynthesis Protein SpsA, Chain A"/>
    <property type="match status" value="1"/>
</dbReference>
<organism evidence="1 2">
    <name type="scientific">Fulvivirga sediminis</name>
    <dbReference type="NCBI Taxonomy" id="2803949"/>
    <lineage>
        <taxon>Bacteria</taxon>
        <taxon>Pseudomonadati</taxon>
        <taxon>Bacteroidota</taxon>
        <taxon>Cytophagia</taxon>
        <taxon>Cytophagales</taxon>
        <taxon>Fulvivirgaceae</taxon>
        <taxon>Fulvivirga</taxon>
    </lineage>
</organism>
<accession>A0A937F6J8</accession>
<protein>
    <submittedName>
        <fullName evidence="1">Glycosyltransferase family 2 protein</fullName>
    </submittedName>
</protein>